<dbReference type="InterPro" id="IPR050707">
    <property type="entry name" value="HTH_MetabolicPath_Reg"/>
</dbReference>
<organism evidence="6 7">
    <name type="scientific">Amycolatopsis albispora</name>
    <dbReference type="NCBI Taxonomy" id="1804986"/>
    <lineage>
        <taxon>Bacteria</taxon>
        <taxon>Bacillati</taxon>
        <taxon>Actinomycetota</taxon>
        <taxon>Actinomycetes</taxon>
        <taxon>Pseudonocardiales</taxon>
        <taxon>Pseudonocardiaceae</taxon>
        <taxon>Amycolatopsis</taxon>
    </lineage>
</organism>
<dbReference type="KEGG" id="aab:A4R43_32450"/>
<gene>
    <name evidence="6" type="ORF">A4R43_32450</name>
</gene>
<dbReference type="SUPFAM" id="SSF46785">
    <property type="entry name" value="Winged helix' DNA-binding domain"/>
    <property type="match status" value="1"/>
</dbReference>
<evidence type="ECO:0000259" key="5">
    <source>
        <dbReference type="PROSITE" id="PS51078"/>
    </source>
</evidence>
<dbReference type="AlphaFoldDB" id="A0A344LEV7"/>
<dbReference type="Gene3D" id="1.10.10.10">
    <property type="entry name" value="Winged helix-like DNA-binding domain superfamily/Winged helix DNA-binding domain"/>
    <property type="match status" value="1"/>
</dbReference>
<feature type="domain" description="IclR-ED" evidence="5">
    <location>
        <begin position="75"/>
        <end position="257"/>
    </location>
</feature>
<dbReference type="InterPro" id="IPR036388">
    <property type="entry name" value="WH-like_DNA-bd_sf"/>
</dbReference>
<accession>A0A344LEV7</accession>
<keyword evidence="1" id="KW-0805">Transcription regulation</keyword>
<dbReference type="PROSITE" id="PS51078">
    <property type="entry name" value="ICLR_ED"/>
    <property type="match status" value="1"/>
</dbReference>
<dbReference type="RefSeq" id="WP_113695644.1">
    <property type="nucleotide sequence ID" value="NZ_CP015163.1"/>
</dbReference>
<dbReference type="InterPro" id="IPR014757">
    <property type="entry name" value="Tscrpt_reg_IclR_C"/>
</dbReference>
<dbReference type="Proteomes" id="UP000250434">
    <property type="component" value="Chromosome"/>
</dbReference>
<proteinExistence type="predicted"/>
<feature type="domain" description="HTH iclR-type" evidence="4">
    <location>
        <begin position="8"/>
        <end position="74"/>
    </location>
</feature>
<dbReference type="GO" id="GO:0003700">
    <property type="term" value="F:DNA-binding transcription factor activity"/>
    <property type="evidence" value="ECO:0007669"/>
    <property type="project" value="TreeGrafter"/>
</dbReference>
<evidence type="ECO:0000259" key="4">
    <source>
        <dbReference type="PROSITE" id="PS51077"/>
    </source>
</evidence>
<sequence>MPRDPQRGAGLRRDFALLEALASPEAAAEGGLGVLRLAELTGREKSQVSRAMRALAEEGVVERHPGTLRYQLGWRLFALVSRAAQTRLERQAEPVMHRLAAEVEETTHLCVLRENGVLTVFSVSPGHSFRLAGSEGHSTHSACTSVGRVLLTELSPDELHIRFGTDEPLCAEHPIRPHSIAELWVELNRVREQGYAVVDEEYEPGLVGVSAPIRDFRGRAVAALNIAAPKSRLGDRLHDAGRRTRRAAGEISLLLGHRPQR</sequence>
<evidence type="ECO:0000313" key="7">
    <source>
        <dbReference type="Proteomes" id="UP000250434"/>
    </source>
</evidence>
<name>A0A344LEV7_9PSEU</name>
<evidence type="ECO:0000256" key="2">
    <source>
        <dbReference type="ARBA" id="ARBA00023125"/>
    </source>
</evidence>
<protein>
    <submittedName>
        <fullName evidence="6">IclR family transcriptional regulator</fullName>
    </submittedName>
</protein>
<dbReference type="SUPFAM" id="SSF55781">
    <property type="entry name" value="GAF domain-like"/>
    <property type="match status" value="1"/>
</dbReference>
<dbReference type="Pfam" id="PF09339">
    <property type="entry name" value="HTH_IclR"/>
    <property type="match status" value="1"/>
</dbReference>
<dbReference type="SMART" id="SM00346">
    <property type="entry name" value="HTH_ICLR"/>
    <property type="match status" value="1"/>
</dbReference>
<dbReference type="PROSITE" id="PS51077">
    <property type="entry name" value="HTH_ICLR"/>
    <property type="match status" value="1"/>
</dbReference>
<dbReference type="OrthoDB" id="4924204at2"/>
<dbReference type="Pfam" id="PF01614">
    <property type="entry name" value="IclR_C"/>
    <property type="match status" value="1"/>
</dbReference>
<keyword evidence="7" id="KW-1185">Reference proteome</keyword>
<keyword evidence="2" id="KW-0238">DNA-binding</keyword>
<evidence type="ECO:0000313" key="6">
    <source>
        <dbReference type="EMBL" id="AXB46581.1"/>
    </source>
</evidence>
<dbReference type="PANTHER" id="PTHR30136:SF24">
    <property type="entry name" value="HTH-TYPE TRANSCRIPTIONAL REPRESSOR ALLR"/>
    <property type="match status" value="1"/>
</dbReference>
<keyword evidence="3" id="KW-0804">Transcription</keyword>
<dbReference type="GO" id="GO:0045892">
    <property type="term" value="P:negative regulation of DNA-templated transcription"/>
    <property type="evidence" value="ECO:0007669"/>
    <property type="project" value="TreeGrafter"/>
</dbReference>
<dbReference type="InterPro" id="IPR036390">
    <property type="entry name" value="WH_DNA-bd_sf"/>
</dbReference>
<dbReference type="InterPro" id="IPR029016">
    <property type="entry name" value="GAF-like_dom_sf"/>
</dbReference>
<dbReference type="PANTHER" id="PTHR30136">
    <property type="entry name" value="HELIX-TURN-HELIX TRANSCRIPTIONAL REGULATOR, ICLR FAMILY"/>
    <property type="match status" value="1"/>
</dbReference>
<dbReference type="InterPro" id="IPR005471">
    <property type="entry name" value="Tscrpt_reg_IclR_N"/>
</dbReference>
<evidence type="ECO:0000256" key="1">
    <source>
        <dbReference type="ARBA" id="ARBA00023015"/>
    </source>
</evidence>
<reference evidence="6 7" key="1">
    <citation type="submission" date="2016-04" db="EMBL/GenBank/DDBJ databases">
        <title>Complete genome sequence and analysis of deep-sea sediment isolate, Amycolatopsis sp. WP1.</title>
        <authorList>
            <person name="Wang H."/>
            <person name="Chen S."/>
            <person name="Wu Q."/>
        </authorList>
    </citation>
    <scope>NUCLEOTIDE SEQUENCE [LARGE SCALE GENOMIC DNA]</scope>
    <source>
        <strain evidence="6 7">WP1</strain>
    </source>
</reference>
<dbReference type="EMBL" id="CP015163">
    <property type="protein sequence ID" value="AXB46581.1"/>
    <property type="molecule type" value="Genomic_DNA"/>
</dbReference>
<dbReference type="GO" id="GO:0003677">
    <property type="term" value="F:DNA binding"/>
    <property type="evidence" value="ECO:0007669"/>
    <property type="project" value="UniProtKB-KW"/>
</dbReference>
<dbReference type="Gene3D" id="3.30.450.40">
    <property type="match status" value="1"/>
</dbReference>
<evidence type="ECO:0000256" key="3">
    <source>
        <dbReference type="ARBA" id="ARBA00023163"/>
    </source>
</evidence>